<evidence type="ECO:0008006" key="5">
    <source>
        <dbReference type="Google" id="ProtNLM"/>
    </source>
</evidence>
<name>A0AAX2RJF9_BURCE</name>
<comment type="caution">
    <text evidence="3">The sequence shown here is derived from an EMBL/GenBank/DDBJ whole genome shotgun (WGS) entry which is preliminary data.</text>
</comment>
<keyword evidence="2" id="KW-0732">Signal</keyword>
<protein>
    <recommendedName>
        <fullName evidence="5">DUF4148 domain-containing protein</fullName>
    </recommendedName>
</protein>
<evidence type="ECO:0000313" key="3">
    <source>
        <dbReference type="EMBL" id="TEU41042.1"/>
    </source>
</evidence>
<feature type="chain" id="PRO_5043914951" description="DUF4148 domain-containing protein" evidence="2">
    <location>
        <begin position="23"/>
        <end position="69"/>
    </location>
</feature>
<dbReference type="AlphaFoldDB" id="A0AAX2RJF9"/>
<evidence type="ECO:0000313" key="4">
    <source>
        <dbReference type="Proteomes" id="UP000298234"/>
    </source>
</evidence>
<dbReference type="RefSeq" id="WP_060174508.1">
    <property type="nucleotide sequence ID" value="NZ_CADEUN010000005.1"/>
</dbReference>
<evidence type="ECO:0000256" key="1">
    <source>
        <dbReference type="SAM" id="MobiDB-lite"/>
    </source>
</evidence>
<sequence length="69" mass="7427">MKETVRMAALVALVCSPVLAFAKVQGTGLAIADVTLAHEKVERTQRVENAAHRVASHRVDQPGAEPHRS</sequence>
<feature type="region of interest" description="Disordered" evidence="1">
    <location>
        <begin position="47"/>
        <end position="69"/>
    </location>
</feature>
<accession>A0AAX2RJF9</accession>
<organism evidence="3 4">
    <name type="scientific">Burkholderia cepacia</name>
    <name type="common">Pseudomonas cepacia</name>
    <dbReference type="NCBI Taxonomy" id="292"/>
    <lineage>
        <taxon>Bacteria</taxon>
        <taxon>Pseudomonadati</taxon>
        <taxon>Pseudomonadota</taxon>
        <taxon>Betaproteobacteria</taxon>
        <taxon>Burkholderiales</taxon>
        <taxon>Burkholderiaceae</taxon>
        <taxon>Burkholderia</taxon>
        <taxon>Burkholderia cepacia complex</taxon>
    </lineage>
</organism>
<evidence type="ECO:0000256" key="2">
    <source>
        <dbReference type="SAM" id="SignalP"/>
    </source>
</evidence>
<proteinExistence type="predicted"/>
<gene>
    <name evidence="3" type="ORF">E3D37_27645</name>
</gene>
<dbReference type="EMBL" id="SNSQ01000037">
    <property type="protein sequence ID" value="TEU41042.1"/>
    <property type="molecule type" value="Genomic_DNA"/>
</dbReference>
<feature type="signal peptide" evidence="2">
    <location>
        <begin position="1"/>
        <end position="22"/>
    </location>
</feature>
<dbReference type="Proteomes" id="UP000298234">
    <property type="component" value="Unassembled WGS sequence"/>
</dbReference>
<reference evidence="3 4" key="1">
    <citation type="submission" date="2019-03" db="EMBL/GenBank/DDBJ databases">
        <title>Burkholderia cepacia outbreak.</title>
        <authorList>
            <person name="Farzana R."/>
            <person name="Walsh T.R."/>
        </authorList>
    </citation>
    <scope>NUCLEOTIDE SEQUENCE [LARGE SCALE GENOMIC DNA]</scope>
    <source>
        <strain evidence="4">d13</strain>
    </source>
</reference>